<accession>A0AAN5IDN1</accession>
<dbReference type="PRINTS" id="PR00463">
    <property type="entry name" value="EP450I"/>
</dbReference>
<feature type="binding site" description="axial binding residue" evidence="6">
    <location>
        <position position="431"/>
    </location>
    <ligand>
        <name>heme</name>
        <dbReference type="ChEBI" id="CHEBI:30413"/>
    </ligand>
    <ligandPart>
        <name>Fe</name>
        <dbReference type="ChEBI" id="CHEBI:18248"/>
    </ligandPart>
</feature>
<reference evidence="9" key="1">
    <citation type="submission" date="2022-10" db="EMBL/GenBank/DDBJ databases">
        <title>Genome assembly of Pristionchus species.</title>
        <authorList>
            <person name="Yoshida K."/>
            <person name="Sommer R.J."/>
        </authorList>
    </citation>
    <scope>NUCLEOTIDE SEQUENCE [LARGE SCALE GENOMIC DNA]</scope>
    <source>
        <strain evidence="9">RS5460</strain>
    </source>
</reference>
<evidence type="ECO:0000256" key="5">
    <source>
        <dbReference type="ARBA" id="ARBA00023033"/>
    </source>
</evidence>
<keyword evidence="5 7" id="KW-0503">Monooxygenase</keyword>
<keyword evidence="6 7" id="KW-0479">Metal-binding</keyword>
<dbReference type="PROSITE" id="PS00086">
    <property type="entry name" value="CYTOCHROME_P450"/>
    <property type="match status" value="1"/>
</dbReference>
<evidence type="ECO:0000256" key="1">
    <source>
        <dbReference type="ARBA" id="ARBA00001971"/>
    </source>
</evidence>
<dbReference type="GO" id="GO:0016705">
    <property type="term" value="F:oxidoreductase activity, acting on paired donors, with incorporation or reduction of molecular oxygen"/>
    <property type="evidence" value="ECO:0007669"/>
    <property type="project" value="InterPro"/>
</dbReference>
<dbReference type="Gene3D" id="1.10.630.10">
    <property type="entry name" value="Cytochrome P450"/>
    <property type="match status" value="1"/>
</dbReference>
<keyword evidence="9" id="KW-1185">Reference proteome</keyword>
<keyword evidence="4 6" id="KW-0408">Iron</keyword>
<comment type="cofactor">
    <cofactor evidence="1 6">
        <name>heme</name>
        <dbReference type="ChEBI" id="CHEBI:30413"/>
    </cofactor>
</comment>
<dbReference type="EMBL" id="BTRK01000006">
    <property type="protein sequence ID" value="GMR60210.1"/>
    <property type="molecule type" value="Genomic_DNA"/>
</dbReference>
<comment type="caution">
    <text evidence="8">The sequence shown here is derived from an EMBL/GenBank/DDBJ whole genome shotgun (WGS) entry which is preliminary data.</text>
</comment>
<dbReference type="InterPro" id="IPR036396">
    <property type="entry name" value="Cyt_P450_sf"/>
</dbReference>
<evidence type="ECO:0000256" key="3">
    <source>
        <dbReference type="ARBA" id="ARBA00022617"/>
    </source>
</evidence>
<dbReference type="PANTHER" id="PTHR24291">
    <property type="entry name" value="CYTOCHROME P450 FAMILY 4"/>
    <property type="match status" value="1"/>
</dbReference>
<dbReference type="GO" id="GO:0004497">
    <property type="term" value="F:monooxygenase activity"/>
    <property type="evidence" value="ECO:0007669"/>
    <property type="project" value="UniProtKB-KW"/>
</dbReference>
<proteinExistence type="inferred from homology"/>
<dbReference type="InterPro" id="IPR017972">
    <property type="entry name" value="Cyt_P450_CS"/>
</dbReference>
<evidence type="ECO:0000256" key="6">
    <source>
        <dbReference type="PIRSR" id="PIRSR602401-1"/>
    </source>
</evidence>
<dbReference type="PANTHER" id="PTHR24291:SF194">
    <property type="entry name" value="CYTOCHROME P450 FAMILY"/>
    <property type="match status" value="1"/>
</dbReference>
<evidence type="ECO:0000313" key="9">
    <source>
        <dbReference type="Proteomes" id="UP001328107"/>
    </source>
</evidence>
<dbReference type="Proteomes" id="UP001328107">
    <property type="component" value="Unassembled WGS sequence"/>
</dbReference>
<protein>
    <recommendedName>
        <fullName evidence="10">Cytochrome P450</fullName>
    </recommendedName>
</protein>
<dbReference type="InterPro" id="IPR001128">
    <property type="entry name" value="Cyt_P450"/>
</dbReference>
<evidence type="ECO:0000256" key="7">
    <source>
        <dbReference type="RuleBase" id="RU000461"/>
    </source>
</evidence>
<keyword evidence="3 6" id="KW-0349">Heme</keyword>
<sequence>MILFVIILLFVLWQLPSFWRFVRIHRKAASLPGPSGLPIIGSIFELKEGSHVGLRWMMREAQKLREKGHSIICFNIAARIYTIPITASAAKVLVESHEITGKGRDYEFIKPWLGEGLLTASGDRWRLHRKIITPTFHFARLNNYIPAFVAEAEVFVSIVGGLLEVEIDAYPLLKKCTLDIICSTTFGDSFNMQKHPNHPYVHAVEGYNSYVQRYSSEIHMWIGPIWYALHERKVRSLLKELKAFTEEKIEQRIRYRQNVDKGGSSFADCLLAYYEAGELTLDEVKDEINTFVFAGHDTTSTTMGWLFWCLATNEHVQEKLHAELDEIMSDGHEGIDEKIKDMPYFDQCIKEAMRLYATAPFTERIVDKDFDLDGYSIPAGSEVFLSPMLLHHNPDVYANDWEFDPDRFSPENTSARNHYDYLPFSGGPRNCIGQKFALMEIKVVSAIILHSFRLSSNYEMTYNVPAPEVILRPMKGIPIKFHARS</sequence>
<dbReference type="CDD" id="cd20628">
    <property type="entry name" value="CYP4"/>
    <property type="match status" value="1"/>
</dbReference>
<evidence type="ECO:0000313" key="8">
    <source>
        <dbReference type="EMBL" id="GMR60210.1"/>
    </source>
</evidence>
<keyword evidence="7" id="KW-0560">Oxidoreductase</keyword>
<evidence type="ECO:0000256" key="2">
    <source>
        <dbReference type="ARBA" id="ARBA00010617"/>
    </source>
</evidence>
<dbReference type="AlphaFoldDB" id="A0AAN5IDN1"/>
<evidence type="ECO:0008006" key="10">
    <source>
        <dbReference type="Google" id="ProtNLM"/>
    </source>
</evidence>
<gene>
    <name evidence="8" type="ORF">PMAYCL1PPCAC_30405</name>
</gene>
<comment type="similarity">
    <text evidence="2 7">Belongs to the cytochrome P450 family.</text>
</comment>
<dbReference type="Pfam" id="PF00067">
    <property type="entry name" value="p450"/>
    <property type="match status" value="1"/>
</dbReference>
<evidence type="ECO:0000256" key="4">
    <source>
        <dbReference type="ARBA" id="ARBA00023004"/>
    </source>
</evidence>
<dbReference type="GO" id="GO:0020037">
    <property type="term" value="F:heme binding"/>
    <property type="evidence" value="ECO:0007669"/>
    <property type="project" value="InterPro"/>
</dbReference>
<dbReference type="SUPFAM" id="SSF48264">
    <property type="entry name" value="Cytochrome P450"/>
    <property type="match status" value="1"/>
</dbReference>
<organism evidence="8 9">
    <name type="scientific">Pristionchus mayeri</name>
    <dbReference type="NCBI Taxonomy" id="1317129"/>
    <lineage>
        <taxon>Eukaryota</taxon>
        <taxon>Metazoa</taxon>
        <taxon>Ecdysozoa</taxon>
        <taxon>Nematoda</taxon>
        <taxon>Chromadorea</taxon>
        <taxon>Rhabditida</taxon>
        <taxon>Rhabditina</taxon>
        <taxon>Diplogasteromorpha</taxon>
        <taxon>Diplogasteroidea</taxon>
        <taxon>Neodiplogasteridae</taxon>
        <taxon>Pristionchus</taxon>
    </lineage>
</organism>
<dbReference type="GO" id="GO:0005506">
    <property type="term" value="F:iron ion binding"/>
    <property type="evidence" value="ECO:0007669"/>
    <property type="project" value="InterPro"/>
</dbReference>
<dbReference type="InterPro" id="IPR002401">
    <property type="entry name" value="Cyt_P450_E_grp-I"/>
</dbReference>
<name>A0AAN5IDN1_9BILA</name>
<dbReference type="PRINTS" id="PR00385">
    <property type="entry name" value="P450"/>
</dbReference>
<dbReference type="InterPro" id="IPR050196">
    <property type="entry name" value="Cytochrome_P450_Monoox"/>
</dbReference>